<dbReference type="InterPro" id="IPR039566">
    <property type="entry name" value="CvfB_S1_st"/>
</dbReference>
<dbReference type="GO" id="GO:0003676">
    <property type="term" value="F:nucleic acid binding"/>
    <property type="evidence" value="ECO:0007669"/>
    <property type="project" value="InterPro"/>
</dbReference>
<dbReference type="InterPro" id="IPR014464">
    <property type="entry name" value="CvfB_fam"/>
</dbReference>
<dbReference type="InterPro" id="IPR048588">
    <property type="entry name" value="CvfB_S1_2nd"/>
</dbReference>
<dbReference type="PANTHER" id="PTHR37296">
    <property type="entry name" value="CONSERVED VIRULENCE FACTOR B"/>
    <property type="match status" value="1"/>
</dbReference>
<reference evidence="3 4" key="1">
    <citation type="submission" date="2016-10" db="EMBL/GenBank/DDBJ databases">
        <authorList>
            <person name="de Groot N.N."/>
        </authorList>
    </citation>
    <scope>NUCLEOTIDE SEQUENCE [LARGE SCALE GENOMIC DNA]</scope>
    <source>
        <strain evidence="3 4">CGMCC 1.6502</strain>
    </source>
</reference>
<gene>
    <name evidence="3" type="ORF">SAMN05216243_0329</name>
</gene>
<dbReference type="Proteomes" id="UP000198694">
    <property type="component" value="Unassembled WGS sequence"/>
</dbReference>
<evidence type="ECO:0000313" key="4">
    <source>
        <dbReference type="Proteomes" id="UP000198694"/>
    </source>
</evidence>
<protein>
    <recommendedName>
        <fullName evidence="2">S1 motif domain-containing protein</fullName>
    </recommendedName>
</protein>
<dbReference type="STRING" id="407036.SAMN05216243_0329"/>
<feature type="domain" description="S1 motif" evidence="2">
    <location>
        <begin position="154"/>
        <end position="214"/>
    </location>
</feature>
<dbReference type="InterPro" id="IPR048587">
    <property type="entry name" value="CvfB_S1_3rd"/>
</dbReference>
<accession>A0A1G8VUD9</accession>
<dbReference type="Pfam" id="PF21543">
    <property type="entry name" value="CvfB_2nd"/>
    <property type="match status" value="1"/>
</dbReference>
<proteinExistence type="inferred from homology"/>
<dbReference type="PROSITE" id="PS50126">
    <property type="entry name" value="S1"/>
    <property type="match status" value="1"/>
</dbReference>
<dbReference type="AlphaFoldDB" id="A0A1G8VUD9"/>
<dbReference type="Pfam" id="PF17783">
    <property type="entry name" value="WHD_CvfB"/>
    <property type="match status" value="1"/>
</dbReference>
<dbReference type="InterPro" id="IPR003029">
    <property type="entry name" value="S1_domain"/>
</dbReference>
<comment type="similarity">
    <text evidence="1">Belongs to the CvfB family.</text>
</comment>
<dbReference type="PANTHER" id="PTHR37296:SF1">
    <property type="entry name" value="CONSERVED VIRULENCE FACTOR B"/>
    <property type="match status" value="1"/>
</dbReference>
<evidence type="ECO:0000259" key="2">
    <source>
        <dbReference type="PROSITE" id="PS50126"/>
    </source>
</evidence>
<dbReference type="SUPFAM" id="SSF50249">
    <property type="entry name" value="Nucleic acid-binding proteins"/>
    <property type="match status" value="1"/>
</dbReference>
<sequence>MNDNQLGTIQTLKVYEEITDGFLLEFGNNKILLPETEIPTAIQPGEEVEVFLYSDKKGETTATMTIPEARLDAYGWSEVIEVVKNLGVFVNIGINKEILVSKDDLPILEAVWPKDGDHLFVSLETDKKGRLLAKPIGEADIVQDLVPASSSILKQQVIGRIYRSTKAGSFLLTEEGYRGFIHPHERKNEPRLGETVTGRVIDVKEDGTINVSLLPLKQEGMNEDAENILDYLASHGGEMELSDKSDPEEIRATFRISKAAFKRALGKLMKEEKVSQRNGKTVLKDSD</sequence>
<dbReference type="RefSeq" id="WP_093210456.1">
    <property type="nucleotide sequence ID" value="NZ_FNFL01000001.1"/>
</dbReference>
<organism evidence="3 4">
    <name type="scientific">Sediminibacillus albus</name>
    <dbReference type="NCBI Taxonomy" id="407036"/>
    <lineage>
        <taxon>Bacteria</taxon>
        <taxon>Bacillati</taxon>
        <taxon>Bacillota</taxon>
        <taxon>Bacilli</taxon>
        <taxon>Bacillales</taxon>
        <taxon>Bacillaceae</taxon>
        <taxon>Sediminibacillus</taxon>
    </lineage>
</organism>
<dbReference type="OrthoDB" id="9801597at2"/>
<name>A0A1G8VUD9_9BACI</name>
<dbReference type="InterPro" id="IPR040764">
    <property type="entry name" value="CvfB_WH"/>
</dbReference>
<dbReference type="InterPro" id="IPR036388">
    <property type="entry name" value="WH-like_DNA-bd_sf"/>
</dbReference>
<evidence type="ECO:0000256" key="1">
    <source>
        <dbReference type="PIRNR" id="PIRNR012524"/>
    </source>
</evidence>
<evidence type="ECO:0000313" key="3">
    <source>
        <dbReference type="EMBL" id="SDJ69065.1"/>
    </source>
</evidence>
<dbReference type="Pfam" id="PF13509">
    <property type="entry name" value="S1_2"/>
    <property type="match status" value="1"/>
</dbReference>
<dbReference type="PIRSF" id="PIRSF012524">
    <property type="entry name" value="YitL_S1"/>
    <property type="match status" value="1"/>
</dbReference>
<dbReference type="SMART" id="SM00316">
    <property type="entry name" value="S1"/>
    <property type="match status" value="2"/>
</dbReference>
<dbReference type="Gene3D" id="1.10.10.10">
    <property type="entry name" value="Winged helix-like DNA-binding domain superfamily/Winged helix DNA-binding domain"/>
    <property type="match status" value="1"/>
</dbReference>
<dbReference type="Pfam" id="PF21191">
    <property type="entry name" value="CvfB_1st"/>
    <property type="match status" value="1"/>
</dbReference>
<keyword evidence="4" id="KW-1185">Reference proteome</keyword>
<dbReference type="InterPro" id="IPR012340">
    <property type="entry name" value="NA-bd_OB-fold"/>
</dbReference>
<dbReference type="EMBL" id="FNFL01000001">
    <property type="protein sequence ID" value="SDJ69065.1"/>
    <property type="molecule type" value="Genomic_DNA"/>
</dbReference>
<dbReference type="Gene3D" id="2.40.50.140">
    <property type="entry name" value="Nucleic acid-binding proteins"/>
    <property type="match status" value="2"/>
</dbReference>